<proteinExistence type="predicted"/>
<dbReference type="EMBL" id="SWLG01000010">
    <property type="protein sequence ID" value="TLS36559.1"/>
    <property type="molecule type" value="Genomic_DNA"/>
</dbReference>
<dbReference type="OrthoDB" id="3035462at2"/>
<dbReference type="AlphaFoldDB" id="A0A5R9F1V1"/>
<sequence>MKGFKEFEKELETLQKKADELDGDHEVPFKELFPEDFMREYTKFSSINEMVDKSQWTVENDEDFSKIPDDEWDKYVKETTNFENWEEMQGTAVEVWGFRQLGF</sequence>
<protein>
    <submittedName>
        <fullName evidence="1">Uncharacterized protein</fullName>
    </submittedName>
</protein>
<organism evidence="1 2">
    <name type="scientific">Exobacillus caeni</name>
    <dbReference type="NCBI Taxonomy" id="2574798"/>
    <lineage>
        <taxon>Bacteria</taxon>
        <taxon>Bacillati</taxon>
        <taxon>Bacillota</taxon>
        <taxon>Bacilli</taxon>
        <taxon>Bacillales</taxon>
        <taxon>Guptibacillaceae</taxon>
        <taxon>Exobacillus</taxon>
    </lineage>
</organism>
<gene>
    <name evidence="1" type="ORF">FCL54_14720</name>
</gene>
<accession>A0A5R9F1V1</accession>
<evidence type="ECO:0000313" key="1">
    <source>
        <dbReference type="EMBL" id="TLS36559.1"/>
    </source>
</evidence>
<evidence type="ECO:0000313" key="2">
    <source>
        <dbReference type="Proteomes" id="UP000308230"/>
    </source>
</evidence>
<dbReference type="Proteomes" id="UP000308230">
    <property type="component" value="Unassembled WGS sequence"/>
</dbReference>
<keyword evidence="2" id="KW-1185">Reference proteome</keyword>
<name>A0A5R9F1V1_9BACL</name>
<reference evidence="1 2" key="1">
    <citation type="submission" date="2019-04" db="EMBL/GenBank/DDBJ databases">
        <title>Bacillus caeni sp. nov., a bacterium isolated from mangrove sediment.</title>
        <authorList>
            <person name="Huang H."/>
            <person name="Mo K."/>
            <person name="Hu Y."/>
        </authorList>
    </citation>
    <scope>NUCLEOTIDE SEQUENCE [LARGE SCALE GENOMIC DNA]</scope>
    <source>
        <strain evidence="1 2">HB172195</strain>
    </source>
</reference>
<comment type="caution">
    <text evidence="1">The sequence shown here is derived from an EMBL/GenBank/DDBJ whole genome shotgun (WGS) entry which is preliminary data.</text>
</comment>